<sequence length="99" mass="10519">MSSVRGLLYAEVLRTATDDRCVTAQAASGHVVPALCDDAIVDAWEATRDGELRTTTGHCLSAVVANRSVRATSCDGTLAQRWRVTSVGRIVARAGTFLL</sequence>
<organism evidence="2 3">
    <name type="scientific">Pythium insidiosum</name>
    <name type="common">Pythiosis disease agent</name>
    <dbReference type="NCBI Taxonomy" id="114742"/>
    <lineage>
        <taxon>Eukaryota</taxon>
        <taxon>Sar</taxon>
        <taxon>Stramenopiles</taxon>
        <taxon>Oomycota</taxon>
        <taxon>Peronosporomycetes</taxon>
        <taxon>Pythiales</taxon>
        <taxon>Pythiaceae</taxon>
        <taxon>Pythium</taxon>
    </lineage>
</organism>
<dbReference type="Gene3D" id="2.80.10.50">
    <property type="match status" value="1"/>
</dbReference>
<dbReference type="EMBL" id="JAKCXM010006004">
    <property type="protein sequence ID" value="KAJ0388871.1"/>
    <property type="molecule type" value="Genomic_DNA"/>
</dbReference>
<reference evidence="2" key="1">
    <citation type="submission" date="2021-12" db="EMBL/GenBank/DDBJ databases">
        <title>Prjna785345.</title>
        <authorList>
            <person name="Rujirawat T."/>
            <person name="Krajaejun T."/>
        </authorList>
    </citation>
    <scope>NUCLEOTIDE SEQUENCE</scope>
    <source>
        <strain evidence="2">Pi057C3</strain>
    </source>
</reference>
<protein>
    <recommendedName>
        <fullName evidence="1">Ricin B lectin domain-containing protein</fullName>
    </recommendedName>
</protein>
<keyword evidence="3" id="KW-1185">Reference proteome</keyword>
<comment type="caution">
    <text evidence="2">The sequence shown here is derived from an EMBL/GenBank/DDBJ whole genome shotgun (WGS) entry which is preliminary data.</text>
</comment>
<accession>A0AAD5L7B1</accession>
<name>A0AAD5L7B1_PYTIN</name>
<dbReference type="AlphaFoldDB" id="A0AAD5L7B1"/>
<proteinExistence type="predicted"/>
<evidence type="ECO:0000313" key="2">
    <source>
        <dbReference type="EMBL" id="KAJ0388871.1"/>
    </source>
</evidence>
<feature type="domain" description="Ricin B lectin" evidence="1">
    <location>
        <begin position="13"/>
        <end position="92"/>
    </location>
</feature>
<dbReference type="PROSITE" id="PS50231">
    <property type="entry name" value="RICIN_B_LECTIN"/>
    <property type="match status" value="1"/>
</dbReference>
<dbReference type="SUPFAM" id="SSF50370">
    <property type="entry name" value="Ricin B-like lectins"/>
    <property type="match status" value="1"/>
</dbReference>
<dbReference type="Pfam" id="PF00652">
    <property type="entry name" value="Ricin_B_lectin"/>
    <property type="match status" value="1"/>
</dbReference>
<evidence type="ECO:0000313" key="3">
    <source>
        <dbReference type="Proteomes" id="UP001209570"/>
    </source>
</evidence>
<gene>
    <name evidence="2" type="ORF">P43SY_010384</name>
</gene>
<dbReference type="InterPro" id="IPR035992">
    <property type="entry name" value="Ricin_B-like_lectins"/>
</dbReference>
<dbReference type="InterPro" id="IPR000772">
    <property type="entry name" value="Ricin_B_lectin"/>
</dbReference>
<evidence type="ECO:0000259" key="1">
    <source>
        <dbReference type="Pfam" id="PF00652"/>
    </source>
</evidence>
<dbReference type="Proteomes" id="UP001209570">
    <property type="component" value="Unassembled WGS sequence"/>
</dbReference>